<evidence type="ECO:0000256" key="1">
    <source>
        <dbReference type="ARBA" id="ARBA00004651"/>
    </source>
</evidence>
<reference evidence="7" key="2">
    <citation type="submission" date="2021-04" db="EMBL/GenBank/DDBJ databases">
        <authorList>
            <person name="Gilroy R."/>
        </authorList>
    </citation>
    <scope>NUCLEOTIDE SEQUENCE</scope>
    <source>
        <strain evidence="7">CHK183-1962</strain>
    </source>
</reference>
<name>A0A9D1XDG4_9FIRM</name>
<gene>
    <name evidence="7" type="ORF">H9734_07395</name>
</gene>
<dbReference type="EMBL" id="DXEK01000126">
    <property type="protein sequence ID" value="HIX77402.1"/>
    <property type="molecule type" value="Genomic_DNA"/>
</dbReference>
<proteinExistence type="predicted"/>
<dbReference type="GO" id="GO:0005886">
    <property type="term" value="C:plasma membrane"/>
    <property type="evidence" value="ECO:0007669"/>
    <property type="project" value="UniProtKB-SubCell"/>
</dbReference>
<keyword evidence="5 6" id="KW-0472">Membrane</keyword>
<feature type="transmembrane region" description="Helical" evidence="6">
    <location>
        <begin position="459"/>
        <end position="482"/>
    </location>
</feature>
<dbReference type="CDD" id="cd13124">
    <property type="entry name" value="MATE_SpoVB_like"/>
    <property type="match status" value="1"/>
</dbReference>
<dbReference type="PANTHER" id="PTHR30250:SF21">
    <property type="entry name" value="LIPID II FLIPPASE MURJ"/>
    <property type="match status" value="1"/>
</dbReference>
<feature type="transmembrane region" description="Helical" evidence="6">
    <location>
        <begin position="289"/>
        <end position="309"/>
    </location>
</feature>
<dbReference type="PIRSF" id="PIRSF038958">
    <property type="entry name" value="PG_synth_SpoVB"/>
    <property type="match status" value="1"/>
</dbReference>
<organism evidence="7 8">
    <name type="scientific">Candidatus Fusicatenibacter merdavium</name>
    <dbReference type="NCBI Taxonomy" id="2838600"/>
    <lineage>
        <taxon>Bacteria</taxon>
        <taxon>Bacillati</taxon>
        <taxon>Bacillota</taxon>
        <taxon>Clostridia</taxon>
        <taxon>Lachnospirales</taxon>
        <taxon>Lachnospiraceae</taxon>
        <taxon>Fusicatenibacter</taxon>
    </lineage>
</organism>
<dbReference type="PANTHER" id="PTHR30250">
    <property type="entry name" value="PST FAMILY PREDICTED COLANIC ACID TRANSPORTER"/>
    <property type="match status" value="1"/>
</dbReference>
<comment type="subcellular location">
    <subcellularLocation>
        <location evidence="1">Cell membrane</location>
        <topology evidence="1">Multi-pass membrane protein</topology>
    </subcellularLocation>
</comment>
<evidence type="ECO:0000256" key="5">
    <source>
        <dbReference type="ARBA" id="ARBA00023136"/>
    </source>
</evidence>
<dbReference type="AlphaFoldDB" id="A0A9D1XDG4"/>
<accession>A0A9D1XDG4</accession>
<protein>
    <submittedName>
        <fullName evidence="7">Polysaccharide biosynthesis protein</fullName>
    </submittedName>
</protein>
<feature type="transmembrane region" description="Helical" evidence="6">
    <location>
        <begin position="397"/>
        <end position="419"/>
    </location>
</feature>
<feature type="transmembrane region" description="Helical" evidence="6">
    <location>
        <begin position="488"/>
        <end position="511"/>
    </location>
</feature>
<sequence length="538" mass="58231">MKKSSLLRNTSILMIATIVSRVIGLLYRSPLGAAIGTEGLGYYGTASNVYVILLLISSYSIPMAVSKIVSERLALKQYENAQRVFHGALVYAVIVGGLAALVAFFGGKYLLAYNQQNALPALQVLAPTIFLSAILGVLRGYFQAHNTMVPTSVSQILEQIANAIVSIAAGYLLISAFATDSTSKAIYGSVGGTMGTGAGVLVGLLFMLFVYGVNRKGIHKKIERDRYHAQESYSSILKTLFFMVTPVIFTTFIYNANAYVDNYIYSSLMGWHGVASSTINEAYGEFSNYYVTLINVPLALASASASAMMPEVSGEFATGDYCEANSRILQTIRLTMFVSIPAAVGLGVLSFPITGVLFPGSTDLSAWLLLGGSVSVVFSALSTITNSALQSIGKQKIALRNAAVSLALNVAVVSVILAISEKPGIFAVLIANIAFSVSMCFLNNLSIRKYLRFRNEFRNTYLMPLAAAACMGVVTWIVYYGLFLLTRRPAICLVIAIVIAVPLYLILYVLITHTTEEEMRKFPMGSKIVRVLRILRIY</sequence>
<feature type="transmembrane region" description="Helical" evidence="6">
    <location>
        <begin position="185"/>
        <end position="214"/>
    </location>
</feature>
<feature type="transmembrane region" description="Helical" evidence="6">
    <location>
        <begin position="118"/>
        <end position="138"/>
    </location>
</feature>
<feature type="transmembrane region" description="Helical" evidence="6">
    <location>
        <begin position="425"/>
        <end position="447"/>
    </location>
</feature>
<evidence type="ECO:0000313" key="8">
    <source>
        <dbReference type="Proteomes" id="UP000886890"/>
    </source>
</evidence>
<feature type="transmembrane region" description="Helical" evidence="6">
    <location>
        <begin position="12"/>
        <end position="29"/>
    </location>
</feature>
<reference evidence="7" key="1">
    <citation type="journal article" date="2021" name="PeerJ">
        <title>Extensive microbial diversity within the chicken gut microbiome revealed by metagenomics and culture.</title>
        <authorList>
            <person name="Gilroy R."/>
            <person name="Ravi A."/>
            <person name="Getino M."/>
            <person name="Pursley I."/>
            <person name="Horton D.L."/>
            <person name="Alikhan N.F."/>
            <person name="Baker D."/>
            <person name="Gharbi K."/>
            <person name="Hall N."/>
            <person name="Watson M."/>
            <person name="Adriaenssens E.M."/>
            <person name="Foster-Nyarko E."/>
            <person name="Jarju S."/>
            <person name="Secka A."/>
            <person name="Antonio M."/>
            <person name="Oren A."/>
            <person name="Chaudhuri R.R."/>
            <person name="La Ragione R."/>
            <person name="Hildebrand F."/>
            <person name="Pallen M.J."/>
        </authorList>
    </citation>
    <scope>NUCLEOTIDE SEQUENCE</scope>
    <source>
        <strain evidence="7">CHK183-1962</strain>
    </source>
</reference>
<evidence type="ECO:0000256" key="4">
    <source>
        <dbReference type="ARBA" id="ARBA00022989"/>
    </source>
</evidence>
<evidence type="ECO:0000256" key="6">
    <source>
        <dbReference type="SAM" id="Phobius"/>
    </source>
</evidence>
<keyword evidence="2" id="KW-1003">Cell membrane</keyword>
<feature type="transmembrane region" description="Helical" evidence="6">
    <location>
        <begin position="89"/>
        <end position="112"/>
    </location>
</feature>
<dbReference type="Proteomes" id="UP000886890">
    <property type="component" value="Unassembled WGS sequence"/>
</dbReference>
<evidence type="ECO:0000256" key="3">
    <source>
        <dbReference type="ARBA" id="ARBA00022692"/>
    </source>
</evidence>
<evidence type="ECO:0000256" key="2">
    <source>
        <dbReference type="ARBA" id="ARBA00022475"/>
    </source>
</evidence>
<keyword evidence="3 6" id="KW-0812">Transmembrane</keyword>
<feature type="transmembrane region" description="Helical" evidence="6">
    <location>
        <begin position="49"/>
        <end position="69"/>
    </location>
</feature>
<evidence type="ECO:0000313" key="7">
    <source>
        <dbReference type="EMBL" id="HIX77402.1"/>
    </source>
</evidence>
<feature type="transmembrane region" description="Helical" evidence="6">
    <location>
        <begin position="159"/>
        <end position="179"/>
    </location>
</feature>
<feature type="transmembrane region" description="Helical" evidence="6">
    <location>
        <begin position="334"/>
        <end position="358"/>
    </location>
</feature>
<dbReference type="Pfam" id="PF01943">
    <property type="entry name" value="Polysacc_synt"/>
    <property type="match status" value="1"/>
</dbReference>
<feature type="transmembrane region" description="Helical" evidence="6">
    <location>
        <begin position="235"/>
        <end position="254"/>
    </location>
</feature>
<dbReference type="InterPro" id="IPR002797">
    <property type="entry name" value="Polysacc_synth"/>
</dbReference>
<keyword evidence="4 6" id="KW-1133">Transmembrane helix</keyword>
<feature type="transmembrane region" description="Helical" evidence="6">
    <location>
        <begin position="364"/>
        <end position="385"/>
    </location>
</feature>
<comment type="caution">
    <text evidence="7">The sequence shown here is derived from an EMBL/GenBank/DDBJ whole genome shotgun (WGS) entry which is preliminary data.</text>
</comment>
<dbReference type="InterPro" id="IPR024923">
    <property type="entry name" value="PG_synth_SpoVB"/>
</dbReference>
<dbReference type="InterPro" id="IPR050833">
    <property type="entry name" value="Poly_Biosynth_Transport"/>
</dbReference>